<evidence type="ECO:0000256" key="3">
    <source>
        <dbReference type="ARBA" id="ARBA00022527"/>
    </source>
</evidence>
<evidence type="ECO:0000256" key="9">
    <source>
        <dbReference type="ARBA" id="ARBA00022741"/>
    </source>
</evidence>
<keyword evidence="4" id="KW-0245">EGF-like domain</keyword>
<evidence type="ECO:0000256" key="15">
    <source>
        <dbReference type="ARBA" id="ARBA00023170"/>
    </source>
</evidence>
<dbReference type="PROSITE" id="PS50011">
    <property type="entry name" value="PROTEIN_KINASE_DOM"/>
    <property type="match status" value="1"/>
</dbReference>
<dbReference type="InterPro" id="IPR017441">
    <property type="entry name" value="Protein_kinase_ATP_BS"/>
</dbReference>
<dbReference type="PANTHER" id="PTHR47976">
    <property type="entry name" value="G-TYPE LECTIN S-RECEPTOR-LIKE SERINE/THREONINE-PROTEIN KINASE SD2-5"/>
    <property type="match status" value="1"/>
</dbReference>
<dbReference type="Gene3D" id="1.10.510.10">
    <property type="entry name" value="Transferase(Phosphotransferase) domain 1"/>
    <property type="match status" value="1"/>
</dbReference>
<keyword evidence="10 22" id="KW-0418">Kinase</keyword>
<evidence type="ECO:0000256" key="7">
    <source>
        <dbReference type="ARBA" id="ARBA00022729"/>
    </source>
</evidence>
<keyword evidence="12 20" id="KW-1133">Transmembrane helix</keyword>
<evidence type="ECO:0000256" key="19">
    <source>
        <dbReference type="PROSITE-ProRule" id="PRU10141"/>
    </source>
</evidence>
<keyword evidence="23" id="KW-1185">Reference proteome</keyword>
<evidence type="ECO:0000313" key="22">
    <source>
        <dbReference type="EMBL" id="GFP94411.1"/>
    </source>
</evidence>
<dbReference type="InterPro" id="IPR008271">
    <property type="entry name" value="Ser/Thr_kinase_AS"/>
</dbReference>
<dbReference type="PROSITE" id="PS00108">
    <property type="entry name" value="PROTEIN_KINASE_ST"/>
    <property type="match status" value="1"/>
</dbReference>
<dbReference type="PROSITE" id="PS00107">
    <property type="entry name" value="PROTEIN_KINASE_ATP"/>
    <property type="match status" value="1"/>
</dbReference>
<gene>
    <name evidence="22" type="ORF">PHJA_001585500</name>
</gene>
<dbReference type="Gene3D" id="3.30.200.20">
    <property type="entry name" value="Phosphorylase Kinase, domain 1"/>
    <property type="match status" value="1"/>
</dbReference>
<evidence type="ECO:0000256" key="4">
    <source>
        <dbReference type="ARBA" id="ARBA00022536"/>
    </source>
</evidence>
<evidence type="ECO:0000259" key="21">
    <source>
        <dbReference type="PROSITE" id="PS50011"/>
    </source>
</evidence>
<sequence>MNDTGNFVLLRSDSTYLWQSFSNPVDTILPTQTIEINDELVSRKTRTNFSEGRFYARVNGAGDFVLSTKSVGSNVDFDVEYYNSRTSDQNSSNPGYQLAFSERGSIAVVRRDGEQQPLSSPFPPVSDNYYRATIDFDGVFTQYYFPRNFDSSSRWTAANSWPDNICLENNRPVCRCPQGFSLADPNDAYGDCNPNFLQSSCVRGETDEYELLEISDTDWPLSDYQQIRPSTADECRNACMSDCFCAAAIYRSQSCWKKKLPLSNGRVDTRLGATAFLKFRKGDVPIVNPSRPSADKPKKDRRGLVLVGSVLLGSSAFVNVLLISAACIGFFLIYNKKLSVVNSALESNSGTNLRCFSYGELVQATDGFKEEVGRGAFGIVYKGVVPLGGERVVAVKKLNNGAQDSDKEFRTEVNVIGQTHHKNLVPLIGFCDEGHHRLLVYEYMSNETLAGFLFGNVKPRWSQRTQIALGVARGLTYMHEECSTQIIHCDIKPQNILLDEYFNARISDFGLAKLLMLNQSHTLTNIRGTKGYVAPEWFRNKKINVKVDVYSFGVLLLEIVACRKSVEDMEFGGENPILTDWVWDCFVEGRLDALVENDAEALRDRQTFERFVRVGIWCIQEDASLRPIMRRVFQMLEGSVEVGVPPCPYPSNSTVENLI</sequence>
<evidence type="ECO:0000256" key="18">
    <source>
        <dbReference type="ARBA" id="ARBA00048679"/>
    </source>
</evidence>
<keyword evidence="15 22" id="KW-0675">Receptor</keyword>
<dbReference type="PANTHER" id="PTHR47976:SF15">
    <property type="entry name" value="G-TYPE LECTIN S-RECEPTOR-LIKE SERINE_THREONINE-PROTEIN KINASE RLK1"/>
    <property type="match status" value="1"/>
</dbReference>
<dbReference type="AlphaFoldDB" id="A0A830CJ25"/>
<dbReference type="EMBL" id="BMAC01000348">
    <property type="protein sequence ID" value="GFP94411.1"/>
    <property type="molecule type" value="Genomic_DNA"/>
</dbReference>
<dbReference type="InterPro" id="IPR051343">
    <property type="entry name" value="G-type_lectin_kinases/EP1-like"/>
</dbReference>
<evidence type="ECO:0000256" key="2">
    <source>
        <dbReference type="ARBA" id="ARBA00012513"/>
    </source>
</evidence>
<name>A0A830CJ25_9LAMI</name>
<dbReference type="Pfam" id="PF00069">
    <property type="entry name" value="Pkinase"/>
    <property type="match status" value="1"/>
</dbReference>
<feature type="domain" description="Protein kinase" evidence="21">
    <location>
        <begin position="366"/>
        <end position="640"/>
    </location>
</feature>
<dbReference type="CDD" id="cd14066">
    <property type="entry name" value="STKc_IRAK"/>
    <property type="match status" value="1"/>
</dbReference>
<keyword evidence="16" id="KW-0325">Glycoprotein</keyword>
<keyword evidence="14" id="KW-1015">Disulfide bond</keyword>
<evidence type="ECO:0000256" key="6">
    <source>
        <dbReference type="ARBA" id="ARBA00022692"/>
    </source>
</evidence>
<dbReference type="EC" id="2.7.11.1" evidence="2"/>
<evidence type="ECO:0000256" key="10">
    <source>
        <dbReference type="ARBA" id="ARBA00022777"/>
    </source>
</evidence>
<dbReference type="Proteomes" id="UP000653305">
    <property type="component" value="Unassembled WGS sequence"/>
</dbReference>
<dbReference type="SMART" id="SM00220">
    <property type="entry name" value="S_TKc"/>
    <property type="match status" value="1"/>
</dbReference>
<dbReference type="OrthoDB" id="5857966at2759"/>
<evidence type="ECO:0000256" key="13">
    <source>
        <dbReference type="ARBA" id="ARBA00023136"/>
    </source>
</evidence>
<keyword evidence="7" id="KW-0732">Signal</keyword>
<keyword evidence="9 19" id="KW-0547">Nucleotide-binding</keyword>
<evidence type="ECO:0000256" key="11">
    <source>
        <dbReference type="ARBA" id="ARBA00022840"/>
    </source>
</evidence>
<protein>
    <recommendedName>
        <fullName evidence="2">non-specific serine/threonine protein kinase</fullName>
        <ecNumber evidence="2">2.7.11.1</ecNumber>
    </recommendedName>
</protein>
<dbReference type="InterPro" id="IPR000719">
    <property type="entry name" value="Prot_kinase_dom"/>
</dbReference>
<dbReference type="FunFam" id="3.30.200.20:FF:000059">
    <property type="entry name" value="S-receptor-like serine/threonine-protein kinase"/>
    <property type="match status" value="1"/>
</dbReference>
<dbReference type="Gene3D" id="2.90.10.10">
    <property type="entry name" value="Bulb-type lectin domain"/>
    <property type="match status" value="1"/>
</dbReference>
<dbReference type="InterPro" id="IPR036426">
    <property type="entry name" value="Bulb-type_lectin_dom_sf"/>
</dbReference>
<reference evidence="22" key="1">
    <citation type="submission" date="2020-07" db="EMBL/GenBank/DDBJ databases">
        <title>Ethylene signaling mediates host invasion by parasitic plants.</title>
        <authorList>
            <person name="Yoshida S."/>
        </authorList>
    </citation>
    <scope>NUCLEOTIDE SEQUENCE</scope>
    <source>
        <strain evidence="22">Okayama</strain>
    </source>
</reference>
<evidence type="ECO:0000313" key="23">
    <source>
        <dbReference type="Proteomes" id="UP000653305"/>
    </source>
</evidence>
<evidence type="ECO:0000256" key="1">
    <source>
        <dbReference type="ARBA" id="ARBA00004479"/>
    </source>
</evidence>
<accession>A0A830CJ25</accession>
<keyword evidence="3" id="KW-0723">Serine/threonine-protein kinase</keyword>
<keyword evidence="6 20" id="KW-0812">Transmembrane</keyword>
<evidence type="ECO:0000256" key="5">
    <source>
        <dbReference type="ARBA" id="ARBA00022679"/>
    </source>
</evidence>
<feature type="transmembrane region" description="Helical" evidence="20">
    <location>
        <begin position="304"/>
        <end position="334"/>
    </location>
</feature>
<keyword evidence="11 19" id="KW-0067">ATP-binding</keyword>
<proteinExistence type="predicted"/>
<comment type="caution">
    <text evidence="22">The sequence shown here is derived from an EMBL/GenBank/DDBJ whole genome shotgun (WGS) entry which is preliminary data.</text>
</comment>
<keyword evidence="13 20" id="KW-0472">Membrane</keyword>
<dbReference type="FunFam" id="1.10.510.10:FF:000237">
    <property type="entry name" value="G-type lectin S-receptor-like serine/threonine-protein kinase"/>
    <property type="match status" value="1"/>
</dbReference>
<dbReference type="GO" id="GO:0004674">
    <property type="term" value="F:protein serine/threonine kinase activity"/>
    <property type="evidence" value="ECO:0007669"/>
    <property type="project" value="UniProtKB-KW"/>
</dbReference>
<keyword evidence="8 22" id="KW-0430">Lectin</keyword>
<evidence type="ECO:0000256" key="12">
    <source>
        <dbReference type="ARBA" id="ARBA00022989"/>
    </source>
</evidence>
<evidence type="ECO:0000256" key="20">
    <source>
        <dbReference type="SAM" id="Phobius"/>
    </source>
</evidence>
<dbReference type="GO" id="GO:0005524">
    <property type="term" value="F:ATP binding"/>
    <property type="evidence" value="ECO:0007669"/>
    <property type="project" value="UniProtKB-UniRule"/>
</dbReference>
<dbReference type="GO" id="GO:0016020">
    <property type="term" value="C:membrane"/>
    <property type="evidence" value="ECO:0007669"/>
    <property type="project" value="UniProtKB-SubCell"/>
</dbReference>
<evidence type="ECO:0000256" key="14">
    <source>
        <dbReference type="ARBA" id="ARBA00023157"/>
    </source>
</evidence>
<keyword evidence="5" id="KW-0808">Transferase</keyword>
<organism evidence="22 23">
    <name type="scientific">Phtheirospermum japonicum</name>
    <dbReference type="NCBI Taxonomy" id="374723"/>
    <lineage>
        <taxon>Eukaryota</taxon>
        <taxon>Viridiplantae</taxon>
        <taxon>Streptophyta</taxon>
        <taxon>Embryophyta</taxon>
        <taxon>Tracheophyta</taxon>
        <taxon>Spermatophyta</taxon>
        <taxon>Magnoliopsida</taxon>
        <taxon>eudicotyledons</taxon>
        <taxon>Gunneridae</taxon>
        <taxon>Pentapetalae</taxon>
        <taxon>asterids</taxon>
        <taxon>lamiids</taxon>
        <taxon>Lamiales</taxon>
        <taxon>Orobanchaceae</taxon>
        <taxon>Orobanchaceae incertae sedis</taxon>
        <taxon>Phtheirospermum</taxon>
    </lineage>
</organism>
<dbReference type="InterPro" id="IPR011009">
    <property type="entry name" value="Kinase-like_dom_sf"/>
</dbReference>
<comment type="subcellular location">
    <subcellularLocation>
        <location evidence="1">Membrane</location>
        <topology evidence="1">Single-pass type I membrane protein</topology>
    </subcellularLocation>
</comment>
<evidence type="ECO:0000256" key="16">
    <source>
        <dbReference type="ARBA" id="ARBA00023180"/>
    </source>
</evidence>
<dbReference type="GO" id="GO:0030246">
    <property type="term" value="F:carbohydrate binding"/>
    <property type="evidence" value="ECO:0007669"/>
    <property type="project" value="UniProtKB-KW"/>
</dbReference>
<evidence type="ECO:0000256" key="17">
    <source>
        <dbReference type="ARBA" id="ARBA00047899"/>
    </source>
</evidence>
<feature type="binding site" evidence="19">
    <location>
        <position position="397"/>
    </location>
    <ligand>
        <name>ATP</name>
        <dbReference type="ChEBI" id="CHEBI:30616"/>
    </ligand>
</feature>
<dbReference type="SUPFAM" id="SSF56112">
    <property type="entry name" value="Protein kinase-like (PK-like)"/>
    <property type="match status" value="1"/>
</dbReference>
<dbReference type="CDD" id="cd01098">
    <property type="entry name" value="PAN_AP_plant"/>
    <property type="match status" value="1"/>
</dbReference>
<evidence type="ECO:0000256" key="8">
    <source>
        <dbReference type="ARBA" id="ARBA00022734"/>
    </source>
</evidence>
<comment type="catalytic activity">
    <reaction evidence="18">
        <text>L-seryl-[protein] + ATP = O-phospho-L-seryl-[protein] + ADP + H(+)</text>
        <dbReference type="Rhea" id="RHEA:17989"/>
        <dbReference type="Rhea" id="RHEA-COMP:9863"/>
        <dbReference type="Rhea" id="RHEA-COMP:11604"/>
        <dbReference type="ChEBI" id="CHEBI:15378"/>
        <dbReference type="ChEBI" id="CHEBI:29999"/>
        <dbReference type="ChEBI" id="CHEBI:30616"/>
        <dbReference type="ChEBI" id="CHEBI:83421"/>
        <dbReference type="ChEBI" id="CHEBI:456216"/>
        <dbReference type="EC" id="2.7.11.1"/>
    </reaction>
</comment>
<comment type="catalytic activity">
    <reaction evidence="17">
        <text>L-threonyl-[protein] + ATP = O-phospho-L-threonyl-[protein] + ADP + H(+)</text>
        <dbReference type="Rhea" id="RHEA:46608"/>
        <dbReference type="Rhea" id="RHEA-COMP:11060"/>
        <dbReference type="Rhea" id="RHEA-COMP:11605"/>
        <dbReference type="ChEBI" id="CHEBI:15378"/>
        <dbReference type="ChEBI" id="CHEBI:30013"/>
        <dbReference type="ChEBI" id="CHEBI:30616"/>
        <dbReference type="ChEBI" id="CHEBI:61977"/>
        <dbReference type="ChEBI" id="CHEBI:456216"/>
        <dbReference type="EC" id="2.7.11.1"/>
    </reaction>
</comment>
<dbReference type="SUPFAM" id="SSF51110">
    <property type="entry name" value="alpha-D-mannose-specific plant lectins"/>
    <property type="match status" value="1"/>
</dbReference>